<evidence type="ECO:0000313" key="2">
    <source>
        <dbReference type="Proteomes" id="UP000694392"/>
    </source>
</evidence>
<dbReference type="GO" id="GO:0070695">
    <property type="term" value="C:FHF complex"/>
    <property type="evidence" value="ECO:0007669"/>
    <property type="project" value="TreeGrafter"/>
</dbReference>
<dbReference type="GeneTree" id="ENSGT00950000182936"/>
<name>A0A8D0L9Q8_SPHPU</name>
<dbReference type="OMA" id="PRHMEVR"/>
<dbReference type="Ensembl" id="ENSSPUT00000019095.1">
    <property type="protein sequence ID" value="ENSSPUP00000017931.1"/>
    <property type="gene ID" value="ENSSPUG00000013866.1"/>
</dbReference>
<dbReference type="AlphaFoldDB" id="A0A8D0L9Q8"/>
<dbReference type="GO" id="GO:0007040">
    <property type="term" value="P:lysosome organization"/>
    <property type="evidence" value="ECO:0007669"/>
    <property type="project" value="TreeGrafter"/>
</dbReference>
<accession>A0A8D0L9Q8</accession>
<dbReference type="Proteomes" id="UP000694392">
    <property type="component" value="Unplaced"/>
</dbReference>
<dbReference type="GO" id="GO:0007032">
    <property type="term" value="P:endosome organization"/>
    <property type="evidence" value="ECO:0007669"/>
    <property type="project" value="TreeGrafter"/>
</dbReference>
<sequence length="272" mass="30744">MERMSWLSKLNPRAAAGHRASRNASLQSPVTADPETCLMVFKNHWAQVLRILQKRGSKPPQGAADDLSAVRNNTYQMMNLLAEDRPCEEAAMGPILEFVVSENLLEQLLRWHLQWDFPEERKVELLKLYEMLISQSRQPLLHHKPVLTPLLRLLSLCAEPASPLLESNLVLLLNQLCVSVAREPAILELFFHSPTDQGPANLIIFSLLIPFIHHEGVTGQQARDALLLLMAMSACNHTVAKYITDNSYFCPVRDRQPRRGEGSCRRGALSRQ</sequence>
<dbReference type="GO" id="GO:0008333">
    <property type="term" value="P:endosome to lysosome transport"/>
    <property type="evidence" value="ECO:0007669"/>
    <property type="project" value="TreeGrafter"/>
</dbReference>
<reference evidence="1" key="2">
    <citation type="submission" date="2025-09" db="UniProtKB">
        <authorList>
            <consortium name="Ensembl"/>
        </authorList>
    </citation>
    <scope>IDENTIFICATION</scope>
</reference>
<dbReference type="PANTHER" id="PTHR21705:SF4">
    <property type="entry name" value="FHF COMPLEX SUBUNIT HOOK-INTERACTING PROTEIN 1B"/>
    <property type="match status" value="1"/>
</dbReference>
<dbReference type="GO" id="GO:0045022">
    <property type="term" value="P:early endosome to late endosome transport"/>
    <property type="evidence" value="ECO:0007669"/>
    <property type="project" value="TreeGrafter"/>
</dbReference>
<evidence type="ECO:0000313" key="1">
    <source>
        <dbReference type="Ensembl" id="ENSSPUP00000017931.1"/>
    </source>
</evidence>
<proteinExistence type="predicted"/>
<dbReference type="PANTHER" id="PTHR21705">
    <property type="entry name" value="RAI16 PROTEIN-RELATED"/>
    <property type="match status" value="1"/>
</dbReference>
<dbReference type="Pfam" id="PF10257">
    <property type="entry name" value="RAI16-like"/>
    <property type="match status" value="1"/>
</dbReference>
<protein>
    <submittedName>
        <fullName evidence="1">Uncharacterized protein</fullName>
    </submittedName>
</protein>
<reference evidence="1" key="1">
    <citation type="submission" date="2025-08" db="UniProtKB">
        <authorList>
            <consortium name="Ensembl"/>
        </authorList>
    </citation>
    <scope>IDENTIFICATION</scope>
</reference>
<keyword evidence="2" id="KW-1185">Reference proteome</keyword>
<organism evidence="1 2">
    <name type="scientific">Sphenodon punctatus</name>
    <name type="common">Tuatara</name>
    <name type="synonym">Hatteria punctata</name>
    <dbReference type="NCBI Taxonomy" id="8508"/>
    <lineage>
        <taxon>Eukaryota</taxon>
        <taxon>Metazoa</taxon>
        <taxon>Chordata</taxon>
        <taxon>Craniata</taxon>
        <taxon>Vertebrata</taxon>
        <taxon>Euteleostomi</taxon>
        <taxon>Lepidosauria</taxon>
        <taxon>Sphenodontia</taxon>
        <taxon>Sphenodontidae</taxon>
        <taxon>Sphenodon</taxon>
    </lineage>
</organism>
<dbReference type="InterPro" id="IPR019384">
    <property type="entry name" value="FHIP"/>
</dbReference>